<name>A0A150PS26_SORCE</name>
<dbReference type="GO" id="GO:0016787">
    <property type="term" value="F:hydrolase activity"/>
    <property type="evidence" value="ECO:0007669"/>
    <property type="project" value="InterPro"/>
</dbReference>
<sequence length="182" mass="20128">MKNPVLFIHGGGEGAYEADRPLAASLQGALGVEYDVRYPAMPNERNPTYAAWKDAIARELAAFERKAALVGHSFGASLVLKYAAEEPLDGRASGLFLIAAPFWRVEDWDVPEFALADDFAAKLPAELRLFFYHSRDDETVPFTHLAHYREALPSATFRELDARGHQLEGNLAEVAADVLLVR</sequence>
<comment type="caution">
    <text evidence="1">The sequence shown here is derived from an EMBL/GenBank/DDBJ whole genome shotgun (WGS) entry which is preliminary data.</text>
</comment>
<dbReference type="SUPFAM" id="SSF53474">
    <property type="entry name" value="alpha/beta-Hydrolases"/>
    <property type="match status" value="1"/>
</dbReference>
<reference evidence="1 2" key="1">
    <citation type="submission" date="2014-02" db="EMBL/GenBank/DDBJ databases">
        <title>The small core and large imbalanced accessory genome model reveals a collaborative survival strategy of Sorangium cellulosum strains in nature.</title>
        <authorList>
            <person name="Han K."/>
            <person name="Peng R."/>
            <person name="Blom J."/>
            <person name="Li Y.-Z."/>
        </authorList>
    </citation>
    <scope>NUCLEOTIDE SEQUENCE [LARGE SCALE GENOMIC DNA]</scope>
    <source>
        <strain evidence="1 2">So0157-18</strain>
    </source>
</reference>
<dbReference type="EMBL" id="JELX01001650">
    <property type="protein sequence ID" value="KYF58228.1"/>
    <property type="molecule type" value="Genomic_DNA"/>
</dbReference>
<evidence type="ECO:0000313" key="2">
    <source>
        <dbReference type="Proteomes" id="UP000075604"/>
    </source>
</evidence>
<dbReference type="PANTHER" id="PTHR15394:SF3">
    <property type="entry name" value="SERINE HYDROLASE RBBP9"/>
    <property type="match status" value="1"/>
</dbReference>
<dbReference type="PANTHER" id="PTHR15394">
    <property type="entry name" value="SERINE HYDROLASE RBBP9"/>
    <property type="match status" value="1"/>
</dbReference>
<dbReference type="Proteomes" id="UP000075604">
    <property type="component" value="Unassembled WGS sequence"/>
</dbReference>
<protein>
    <recommendedName>
        <fullName evidence="3">Alpha/beta hydrolase</fullName>
    </recommendedName>
</protein>
<accession>A0A150PS26</accession>
<proteinExistence type="predicted"/>
<dbReference type="Gene3D" id="3.40.50.1820">
    <property type="entry name" value="alpha/beta hydrolase"/>
    <property type="match status" value="1"/>
</dbReference>
<organism evidence="1 2">
    <name type="scientific">Sorangium cellulosum</name>
    <name type="common">Polyangium cellulosum</name>
    <dbReference type="NCBI Taxonomy" id="56"/>
    <lineage>
        <taxon>Bacteria</taxon>
        <taxon>Pseudomonadati</taxon>
        <taxon>Myxococcota</taxon>
        <taxon>Polyangia</taxon>
        <taxon>Polyangiales</taxon>
        <taxon>Polyangiaceae</taxon>
        <taxon>Sorangium</taxon>
    </lineage>
</organism>
<evidence type="ECO:0008006" key="3">
    <source>
        <dbReference type="Google" id="ProtNLM"/>
    </source>
</evidence>
<evidence type="ECO:0000313" key="1">
    <source>
        <dbReference type="EMBL" id="KYF58228.1"/>
    </source>
</evidence>
<dbReference type="AlphaFoldDB" id="A0A150PS26"/>
<dbReference type="InterPro" id="IPR029058">
    <property type="entry name" value="AB_hydrolase_fold"/>
</dbReference>
<dbReference type="Pfam" id="PF06821">
    <property type="entry name" value="Ser_hydrolase"/>
    <property type="match status" value="1"/>
</dbReference>
<dbReference type="InterPro" id="IPR010662">
    <property type="entry name" value="RBBP9/YdeN"/>
</dbReference>
<gene>
    <name evidence="1" type="ORF">BE04_13755</name>
</gene>